<keyword evidence="3" id="KW-0804">Transcription</keyword>
<dbReference type="EMBL" id="AP018113">
    <property type="protein sequence ID" value="BAX63829.1"/>
    <property type="molecule type" value="Genomic_DNA"/>
</dbReference>
<feature type="domain" description="HTH araC/xylS-type" evidence="5">
    <location>
        <begin position="28"/>
        <end position="125"/>
    </location>
</feature>
<feature type="compositionally biased region" description="Low complexity" evidence="4">
    <location>
        <begin position="131"/>
        <end position="154"/>
    </location>
</feature>
<dbReference type="InterPro" id="IPR050204">
    <property type="entry name" value="AraC_XylS_family_regulators"/>
</dbReference>
<evidence type="ECO:0000313" key="7">
    <source>
        <dbReference type="Proteomes" id="UP000218432"/>
    </source>
</evidence>
<dbReference type="Gene3D" id="1.10.10.60">
    <property type="entry name" value="Homeodomain-like"/>
    <property type="match status" value="2"/>
</dbReference>
<organism evidence="6 7">
    <name type="scientific">Burkholderia stabilis</name>
    <dbReference type="NCBI Taxonomy" id="95485"/>
    <lineage>
        <taxon>Bacteria</taxon>
        <taxon>Pseudomonadati</taxon>
        <taxon>Pseudomonadota</taxon>
        <taxon>Betaproteobacteria</taxon>
        <taxon>Burkholderiales</taxon>
        <taxon>Burkholderiaceae</taxon>
        <taxon>Burkholderia</taxon>
        <taxon>Burkholderia cepacia complex</taxon>
    </lineage>
</organism>
<evidence type="ECO:0000256" key="1">
    <source>
        <dbReference type="ARBA" id="ARBA00023015"/>
    </source>
</evidence>
<protein>
    <submittedName>
        <fullName evidence="6">AraC family transcriptional regulator</fullName>
    </submittedName>
</protein>
<dbReference type="PROSITE" id="PS01124">
    <property type="entry name" value="HTH_ARAC_FAMILY_2"/>
    <property type="match status" value="1"/>
</dbReference>
<dbReference type="PANTHER" id="PTHR46796">
    <property type="entry name" value="HTH-TYPE TRANSCRIPTIONAL ACTIVATOR RHAS-RELATED"/>
    <property type="match status" value="1"/>
</dbReference>
<evidence type="ECO:0000313" key="6">
    <source>
        <dbReference type="EMBL" id="BAX63829.1"/>
    </source>
</evidence>
<keyword evidence="1" id="KW-0805">Transcription regulation</keyword>
<evidence type="ECO:0000256" key="4">
    <source>
        <dbReference type="SAM" id="MobiDB-lite"/>
    </source>
</evidence>
<dbReference type="SUPFAM" id="SSF46689">
    <property type="entry name" value="Homeodomain-like"/>
    <property type="match status" value="2"/>
</dbReference>
<proteinExistence type="predicted"/>
<dbReference type="SMART" id="SM00342">
    <property type="entry name" value="HTH_ARAC"/>
    <property type="match status" value="1"/>
</dbReference>
<dbReference type="InterPro" id="IPR018060">
    <property type="entry name" value="HTH_AraC"/>
</dbReference>
<evidence type="ECO:0000256" key="2">
    <source>
        <dbReference type="ARBA" id="ARBA00023125"/>
    </source>
</evidence>
<dbReference type="AlphaFoldDB" id="A0A1Y1BZN3"/>
<dbReference type="GO" id="GO:0043565">
    <property type="term" value="F:sequence-specific DNA binding"/>
    <property type="evidence" value="ECO:0007669"/>
    <property type="project" value="InterPro"/>
</dbReference>
<gene>
    <name evidence="6" type="ORF">BSFP_067020</name>
</gene>
<name>A0A1Y1BZN3_9BURK</name>
<evidence type="ECO:0000259" key="5">
    <source>
        <dbReference type="PROSITE" id="PS01124"/>
    </source>
</evidence>
<dbReference type="RefSeq" id="WP_096476168.1">
    <property type="nucleotide sequence ID" value="NZ_AP018113.1"/>
</dbReference>
<dbReference type="InterPro" id="IPR009057">
    <property type="entry name" value="Homeodomain-like_sf"/>
</dbReference>
<evidence type="ECO:0000256" key="3">
    <source>
        <dbReference type="ARBA" id="ARBA00023163"/>
    </source>
</evidence>
<feature type="region of interest" description="Disordered" evidence="4">
    <location>
        <begin position="121"/>
        <end position="165"/>
    </location>
</feature>
<dbReference type="Proteomes" id="UP000218432">
    <property type="component" value="Chromosome 3"/>
</dbReference>
<sequence length="165" mass="17270">MGNVFHPAGEPAAIRPFGVAQPVSSAVGGALRIIETSYAQPLSIEALAAAAGLSVSRFAARFRNELGVSPHRYLCLVRVRRAQDLLRAGLPPSVVATEVGFFDQSHLCRHFRRVLGRTPRDYVDRPNAARPSTARSGGAPASASTSGRRAAPAREQGAGGTVASA</sequence>
<accession>A0A1Y1BZN3</accession>
<reference evidence="6 7" key="1">
    <citation type="journal article" date="2017" name="Genome Announc.">
        <title>Complete Genome Sequence of Burkholderia stabilis FERMP-21014.</title>
        <authorList>
            <person name="Konishi K."/>
            <person name="Kumagai T."/>
            <person name="Sakasegawa S."/>
            <person name="Tamura T."/>
        </authorList>
    </citation>
    <scope>NUCLEOTIDE SEQUENCE [LARGE SCALE GENOMIC DNA]</scope>
    <source>
        <strain evidence="6 7">FERMP-21014</strain>
    </source>
</reference>
<dbReference type="Pfam" id="PF12833">
    <property type="entry name" value="HTH_18"/>
    <property type="match status" value="1"/>
</dbReference>
<keyword evidence="2" id="KW-0238">DNA-binding</keyword>
<dbReference type="GO" id="GO:0003700">
    <property type="term" value="F:DNA-binding transcription factor activity"/>
    <property type="evidence" value="ECO:0007669"/>
    <property type="project" value="InterPro"/>
</dbReference>